<feature type="transmembrane region" description="Helical" evidence="7">
    <location>
        <begin position="507"/>
        <end position="529"/>
    </location>
</feature>
<dbReference type="PANTHER" id="PTHR16119">
    <property type="entry name" value="TRANSMEMBRANE PROTEIN 144"/>
    <property type="match status" value="1"/>
</dbReference>
<accession>A0AB34IUW4</accession>
<dbReference type="GO" id="GO:0016020">
    <property type="term" value="C:membrane"/>
    <property type="evidence" value="ECO:0007669"/>
    <property type="project" value="UniProtKB-SubCell"/>
</dbReference>
<feature type="region of interest" description="Disordered" evidence="6">
    <location>
        <begin position="134"/>
        <end position="311"/>
    </location>
</feature>
<feature type="transmembrane region" description="Helical" evidence="7">
    <location>
        <begin position="374"/>
        <end position="396"/>
    </location>
</feature>
<feature type="transmembrane region" description="Helical" evidence="7">
    <location>
        <begin position="62"/>
        <end position="84"/>
    </location>
</feature>
<evidence type="ECO:0000256" key="1">
    <source>
        <dbReference type="ARBA" id="ARBA00004141"/>
    </source>
</evidence>
<comment type="caution">
    <text evidence="8">The sequence shown here is derived from an EMBL/GenBank/DDBJ whole genome shotgun (WGS) entry which is preliminary data.</text>
</comment>
<evidence type="ECO:0000256" key="3">
    <source>
        <dbReference type="ARBA" id="ARBA00022692"/>
    </source>
</evidence>
<proteinExistence type="inferred from homology"/>
<comment type="similarity">
    <text evidence="2">Belongs to the TMEM144 family.</text>
</comment>
<feature type="compositionally biased region" description="Pro residues" evidence="6">
    <location>
        <begin position="281"/>
        <end position="292"/>
    </location>
</feature>
<organism evidence="8 9">
    <name type="scientific">Prymnesium parvum</name>
    <name type="common">Toxic golden alga</name>
    <dbReference type="NCBI Taxonomy" id="97485"/>
    <lineage>
        <taxon>Eukaryota</taxon>
        <taxon>Haptista</taxon>
        <taxon>Haptophyta</taxon>
        <taxon>Prymnesiophyceae</taxon>
        <taxon>Prymnesiales</taxon>
        <taxon>Prymnesiaceae</taxon>
        <taxon>Prymnesium</taxon>
    </lineage>
</organism>
<reference evidence="8 9" key="1">
    <citation type="journal article" date="2024" name="Science">
        <title>Giant polyketide synthase enzymes in the biosynthesis of giant marine polyether toxins.</title>
        <authorList>
            <person name="Fallon T.R."/>
            <person name="Shende V.V."/>
            <person name="Wierzbicki I.H."/>
            <person name="Pendleton A.L."/>
            <person name="Watervoot N.F."/>
            <person name="Auber R.P."/>
            <person name="Gonzalez D.J."/>
            <person name="Wisecaver J.H."/>
            <person name="Moore B.S."/>
        </authorList>
    </citation>
    <scope>NUCLEOTIDE SEQUENCE [LARGE SCALE GENOMIC DNA]</scope>
    <source>
        <strain evidence="8 9">12B1</strain>
    </source>
</reference>
<protein>
    <recommendedName>
        <fullName evidence="10">Transmembrane protein 144</fullName>
    </recommendedName>
</protein>
<feature type="compositionally biased region" description="Low complexity" evidence="6">
    <location>
        <begin position="149"/>
        <end position="166"/>
    </location>
</feature>
<keyword evidence="4 7" id="KW-1133">Transmembrane helix</keyword>
<feature type="transmembrane region" description="Helical" evidence="7">
    <location>
        <begin position="474"/>
        <end position="495"/>
    </location>
</feature>
<dbReference type="AlphaFoldDB" id="A0AB34IUW4"/>
<keyword evidence="5 7" id="KW-0472">Membrane</keyword>
<dbReference type="Pfam" id="PF07857">
    <property type="entry name" value="TMEM144"/>
    <property type="match status" value="2"/>
</dbReference>
<dbReference type="InterPro" id="IPR012435">
    <property type="entry name" value="TMEM144"/>
</dbReference>
<dbReference type="Proteomes" id="UP001515480">
    <property type="component" value="Unassembled WGS sequence"/>
</dbReference>
<name>A0AB34IUW4_PRYPA</name>
<evidence type="ECO:0000256" key="5">
    <source>
        <dbReference type="ARBA" id="ARBA00023136"/>
    </source>
</evidence>
<dbReference type="PANTHER" id="PTHR16119:SF17">
    <property type="entry name" value="TRANSMEMBRANE PROTEIN 144"/>
    <property type="match status" value="1"/>
</dbReference>
<feature type="transmembrane region" description="Helical" evidence="7">
    <location>
        <begin position="90"/>
        <end position="113"/>
    </location>
</feature>
<dbReference type="InterPro" id="IPR010651">
    <property type="entry name" value="Sugar_transport"/>
</dbReference>
<feature type="transmembrane region" description="Helical" evidence="7">
    <location>
        <begin position="7"/>
        <end position="23"/>
    </location>
</feature>
<evidence type="ECO:0000256" key="7">
    <source>
        <dbReference type="SAM" id="Phobius"/>
    </source>
</evidence>
<evidence type="ECO:0000256" key="2">
    <source>
        <dbReference type="ARBA" id="ARBA00005731"/>
    </source>
</evidence>
<sequence>MDAEWRGLAAAATAVLFFGSNYLPVRTLDVGDGFFFQWALCSGIWLVGCAVDFSESPPPQPLAALGGAAWATGHLAVPFVVQTIGMAQGLLLWGSAAMLTGWACGMCGVLGVASQAAADTSCPLHLAARRPHLLAAPSRRPPPSPPGRSTSQLLPPSPHLLPLHLAAPPPFTAPPAAPPRSSSPLTAPPATPPRSSAPLHRTSCHSTSQLLPPSPHLLPLHLAAPPPFTAPPAAPPRSSSPLTAPPATPPRSSAPLHRTSCRSTSQLLPPSPHLLPLHLAAPPPFTAPPAAPPRSSAPLHRTSCRSTSQLLPPSPHLLPLHLAAPPPFTAPHLAGLALSLGSLAASLLLAPEPHPLAQPLLAADARGGGRRRAAVSLALLAGLCFGVNFNGAQYVIDRAGTEAYPHASTRGLDYVPSQFSGIFLASTVYFILYVCYTGNRPDIRPAVALPAIASGVMWGVADALWFVANEELGFIVAFPIILSGPTIVASLWGIFFLGELKGRRNKAVAALVAMLVILGATLISLSRVVG</sequence>
<feature type="transmembrane region" description="Helical" evidence="7">
    <location>
        <begin position="416"/>
        <end position="435"/>
    </location>
</feature>
<feature type="compositionally biased region" description="Low complexity" evidence="6">
    <location>
        <begin position="206"/>
        <end position="223"/>
    </location>
</feature>
<feature type="compositionally biased region" description="Pro residues" evidence="6">
    <location>
        <begin position="167"/>
        <end position="178"/>
    </location>
</feature>
<evidence type="ECO:0000313" key="8">
    <source>
        <dbReference type="EMBL" id="KAL1506899.1"/>
    </source>
</evidence>
<evidence type="ECO:0000256" key="6">
    <source>
        <dbReference type="SAM" id="MobiDB-lite"/>
    </source>
</evidence>
<evidence type="ECO:0000256" key="4">
    <source>
        <dbReference type="ARBA" id="ARBA00022989"/>
    </source>
</evidence>
<keyword evidence="9" id="KW-1185">Reference proteome</keyword>
<gene>
    <name evidence="8" type="ORF">AB1Y20_007764</name>
</gene>
<dbReference type="EMBL" id="JBGBPQ010000018">
    <property type="protein sequence ID" value="KAL1506899.1"/>
    <property type="molecule type" value="Genomic_DNA"/>
</dbReference>
<evidence type="ECO:0000313" key="9">
    <source>
        <dbReference type="Proteomes" id="UP001515480"/>
    </source>
</evidence>
<dbReference type="GO" id="GO:0015144">
    <property type="term" value="F:carbohydrate transmembrane transporter activity"/>
    <property type="evidence" value="ECO:0007669"/>
    <property type="project" value="InterPro"/>
</dbReference>
<feature type="transmembrane region" description="Helical" evidence="7">
    <location>
        <begin position="35"/>
        <end position="53"/>
    </location>
</feature>
<keyword evidence="3 7" id="KW-0812">Transmembrane</keyword>
<comment type="subcellular location">
    <subcellularLocation>
        <location evidence="1">Membrane</location>
        <topology evidence="1">Multi-pass membrane protein</topology>
    </subcellularLocation>
</comment>
<feature type="compositionally biased region" description="Pro residues" evidence="6">
    <location>
        <begin position="224"/>
        <end position="235"/>
    </location>
</feature>
<evidence type="ECO:0008006" key="10">
    <source>
        <dbReference type="Google" id="ProtNLM"/>
    </source>
</evidence>
<feature type="transmembrane region" description="Helical" evidence="7">
    <location>
        <begin position="447"/>
        <end position="468"/>
    </location>
</feature>
<dbReference type="PRINTS" id="PR01217">
    <property type="entry name" value="PRICHEXTENSN"/>
</dbReference>